<evidence type="ECO:0000313" key="2">
    <source>
        <dbReference type="Proteomes" id="UP001060085"/>
    </source>
</evidence>
<dbReference type="Proteomes" id="UP001060085">
    <property type="component" value="Linkage Group LG03"/>
</dbReference>
<comment type="caution">
    <text evidence="1">The sequence shown here is derived from an EMBL/GenBank/DDBJ whole genome shotgun (WGS) entry which is preliminary data.</text>
</comment>
<proteinExistence type="predicted"/>
<dbReference type="EMBL" id="CM044703">
    <property type="protein sequence ID" value="KAI5670134.1"/>
    <property type="molecule type" value="Genomic_DNA"/>
</dbReference>
<reference evidence="2" key="1">
    <citation type="journal article" date="2023" name="Nat. Plants">
        <title>Single-cell RNA sequencing provides a high-resolution roadmap for understanding the multicellular compartmentation of specialized metabolism.</title>
        <authorList>
            <person name="Sun S."/>
            <person name="Shen X."/>
            <person name="Li Y."/>
            <person name="Li Y."/>
            <person name="Wang S."/>
            <person name="Li R."/>
            <person name="Zhang H."/>
            <person name="Shen G."/>
            <person name="Guo B."/>
            <person name="Wei J."/>
            <person name="Xu J."/>
            <person name="St-Pierre B."/>
            <person name="Chen S."/>
            <person name="Sun C."/>
        </authorList>
    </citation>
    <scope>NUCLEOTIDE SEQUENCE [LARGE SCALE GENOMIC DNA]</scope>
</reference>
<protein>
    <submittedName>
        <fullName evidence="1">Uncharacterized protein</fullName>
    </submittedName>
</protein>
<accession>A0ACC0BBZ2</accession>
<organism evidence="1 2">
    <name type="scientific">Catharanthus roseus</name>
    <name type="common">Madagascar periwinkle</name>
    <name type="synonym">Vinca rosea</name>
    <dbReference type="NCBI Taxonomy" id="4058"/>
    <lineage>
        <taxon>Eukaryota</taxon>
        <taxon>Viridiplantae</taxon>
        <taxon>Streptophyta</taxon>
        <taxon>Embryophyta</taxon>
        <taxon>Tracheophyta</taxon>
        <taxon>Spermatophyta</taxon>
        <taxon>Magnoliopsida</taxon>
        <taxon>eudicotyledons</taxon>
        <taxon>Gunneridae</taxon>
        <taxon>Pentapetalae</taxon>
        <taxon>asterids</taxon>
        <taxon>lamiids</taxon>
        <taxon>Gentianales</taxon>
        <taxon>Apocynaceae</taxon>
        <taxon>Rauvolfioideae</taxon>
        <taxon>Vinceae</taxon>
        <taxon>Catharanthinae</taxon>
        <taxon>Catharanthus</taxon>
    </lineage>
</organism>
<gene>
    <name evidence="1" type="ORF">M9H77_10498</name>
</gene>
<sequence length="838" mass="90959">MAPNRVAGGMAHSSSSSGIFFPGDGQSQVVGNSHLTSSFGNSSNSIPGNTRNSFGPVSGDVLNSVASSGPSVGASSLVTDANSGLSGGPHLQRSASINNTESYMRLPASPMSFSSNNISISGSSAMDGSSVVQPSSNQDPNSQQTQKNQQHQGASSATSLPTSRVGQVQLPNGTRIPGSFLQDPSYLPQLQKKPRLDVKQEDILQQQVLHQLMQRQDSMNPQLQALIQQQRLRQQQQQLLQSMPPMQRAQLLQQQQQQQQQLQLRQQLQQPGMQPASAMKRPYDGGVCSRRLMQYLYHQRQRPADNSIAYWRKFVAEYYAPRSKKRWCLSLYDNVGHHSLGVFPQASMDAWQCDICGSKSGRGFEATFEVLPRLNEIKFGSGVIDELLFLDLPRECRFPSGIMMLEYAKAVQESIYEQLRVVREGHLRIIFAPDLKILSWEFCARRHEELLPRRLVAPQVNQLLQVAQKCQSTISESGPDGISQQDLQTNSNMVVTAGRQLARSLELQSLNDLGFSKRYVRCLQISEVVNSMKDLMDFCKEQKTGPIEGLKNFPRHVSTAKLQSPKIEEADQLGGMQGLPTDRTAINKLMALHPGLGNQIGNNQQMTNRGALSGSAQAALALSNYQNLLMRQSSMSSNRSSGQQEASSFNYSNQTPSSPFQGAAGVVPGSLQNSSLGGLSGSPSQQQQALHQRLLNSPSSQNSQALQQHMIQQLMHDMTSNNSGGSGAQPSISGQSISGGAPRDILGLNNNAAGSAGATNGPGNAMGSAPSRTNSFKAASNSESSAPGGNNGFNQKSAELPQSLHMSTDEMPDMADEFTENSFLNSDLDDNMNFGWKA</sequence>
<evidence type="ECO:0000313" key="1">
    <source>
        <dbReference type="EMBL" id="KAI5670134.1"/>
    </source>
</evidence>
<keyword evidence="2" id="KW-1185">Reference proteome</keyword>
<name>A0ACC0BBZ2_CATRO</name>